<dbReference type="Gene3D" id="3.20.20.140">
    <property type="entry name" value="Metal-dependent hydrolases"/>
    <property type="match status" value="1"/>
</dbReference>
<dbReference type="Pfam" id="PF07969">
    <property type="entry name" value="Amidohydro_3"/>
    <property type="match status" value="1"/>
</dbReference>
<dbReference type="InterPro" id="IPR032466">
    <property type="entry name" value="Metal_Hydrolase"/>
</dbReference>
<dbReference type="InterPro" id="IPR011059">
    <property type="entry name" value="Metal-dep_hydrolase_composite"/>
</dbReference>
<accession>A0A7G9R4L0</accession>
<dbReference type="AlphaFoldDB" id="A0A7G9R4L0"/>
<evidence type="ECO:0000313" key="3">
    <source>
        <dbReference type="Proteomes" id="UP000515976"/>
    </source>
</evidence>
<reference evidence="2 3" key="1">
    <citation type="submission" date="2020-08" db="EMBL/GenBank/DDBJ databases">
        <title>Genome sequence of Phycicoccus endophyticus JCM 31784T.</title>
        <authorList>
            <person name="Hyun D.-W."/>
            <person name="Bae J.-W."/>
        </authorList>
    </citation>
    <scope>NUCLEOTIDE SEQUENCE [LARGE SCALE GENOMIC DNA]</scope>
    <source>
        <strain evidence="2 3">JCM 31784</strain>
    </source>
</reference>
<proteinExistence type="predicted"/>
<dbReference type="Gene3D" id="3.10.310.70">
    <property type="match status" value="1"/>
</dbReference>
<dbReference type="SUPFAM" id="SSF51338">
    <property type="entry name" value="Composite domain of metallo-dependent hydrolases"/>
    <property type="match status" value="1"/>
</dbReference>
<dbReference type="InterPro" id="IPR013108">
    <property type="entry name" value="Amidohydro_3"/>
</dbReference>
<dbReference type="Gene3D" id="2.30.40.10">
    <property type="entry name" value="Urease, subunit C, domain 1"/>
    <property type="match status" value="1"/>
</dbReference>
<dbReference type="SUPFAM" id="SSF51556">
    <property type="entry name" value="Metallo-dependent hydrolases"/>
    <property type="match status" value="1"/>
</dbReference>
<evidence type="ECO:0000313" key="2">
    <source>
        <dbReference type="EMBL" id="QNN50535.1"/>
    </source>
</evidence>
<dbReference type="Proteomes" id="UP000515976">
    <property type="component" value="Chromosome"/>
</dbReference>
<feature type="domain" description="Amidohydrolase 3" evidence="1">
    <location>
        <begin position="62"/>
        <end position="501"/>
    </location>
</feature>
<sequence length="530" mass="54765">MPPTVRPTPRVAAVPTTLYRRARVWNVQDGSATALVVGDDGRIAWLGAQEEADRYVEAVDAVVDLEGALVLPGFVDAHAHVSHTGLGMRGVDLAGTRTVTEALDLVAAAARATPAAPVFAHGWQEEDWTRERAMTAGELDRASDGGIVYASRIDGHSAVVSSALAARAGADALDGWSGTGFVVRDAKNVAWAAFEAARSRSERRGDIEAALRAAAGMGIVAVHECGGPLLTSAEDFADVLDLGRRPGLPSTVGYWAEPVTDAEQARSLATAHGALGLGGDLNIDGSIGSHTALLREPYLDDPTCHGTAYRDVAAVRDHVAACAVAGVQSGFHVIGDAALDLVLEGYVRAAELVGAERLRASRPRLEHAEMVGPEGIATMARLGIGASVQPAFDAYWGGREGMYAVRLGPERGVATNPLAGFTGAGVRLAFGADSPVTPFGPWVAVRAAAEHRDEDQRLSVRAAVRAHTAGGWELAGRSGGALRVGEPATFAAWSVADLGPDGLPVLGGGAPLPECLLTVADGVTLVDARG</sequence>
<keyword evidence="3" id="KW-1185">Reference proteome</keyword>
<dbReference type="KEGG" id="pei:H9L10_06005"/>
<dbReference type="GO" id="GO:0016810">
    <property type="term" value="F:hydrolase activity, acting on carbon-nitrogen (but not peptide) bonds"/>
    <property type="evidence" value="ECO:0007669"/>
    <property type="project" value="InterPro"/>
</dbReference>
<name>A0A7G9R4L0_9MICO</name>
<evidence type="ECO:0000259" key="1">
    <source>
        <dbReference type="Pfam" id="PF07969"/>
    </source>
</evidence>
<dbReference type="EMBL" id="CP060712">
    <property type="protein sequence ID" value="QNN50535.1"/>
    <property type="molecule type" value="Genomic_DNA"/>
</dbReference>
<organism evidence="2 3">
    <name type="scientific">Phycicoccus endophyticus</name>
    <dbReference type="NCBI Taxonomy" id="1690220"/>
    <lineage>
        <taxon>Bacteria</taxon>
        <taxon>Bacillati</taxon>
        <taxon>Actinomycetota</taxon>
        <taxon>Actinomycetes</taxon>
        <taxon>Micrococcales</taxon>
        <taxon>Intrasporangiaceae</taxon>
        <taxon>Phycicoccus</taxon>
    </lineage>
</organism>
<protein>
    <submittedName>
        <fullName evidence="2">Amidohydrolase family protein</fullName>
    </submittedName>
</protein>
<dbReference type="PANTHER" id="PTHR22642">
    <property type="entry name" value="IMIDAZOLONEPROPIONASE"/>
    <property type="match status" value="1"/>
</dbReference>
<dbReference type="PANTHER" id="PTHR22642:SF2">
    <property type="entry name" value="PROTEIN LONG AFTER FAR-RED 3"/>
    <property type="match status" value="1"/>
</dbReference>
<gene>
    <name evidence="2" type="ORF">H9L10_06005</name>
</gene>
<keyword evidence="2" id="KW-0378">Hydrolase</keyword>